<protein>
    <submittedName>
        <fullName evidence="1">Uncharacterized protein</fullName>
    </submittedName>
</protein>
<dbReference type="Proteomes" id="UP000039865">
    <property type="component" value="Unassembled WGS sequence"/>
</dbReference>
<keyword evidence="2" id="KW-1185">Reference proteome</keyword>
<sequence length="395" mass="45469">MMINSEMTTATPVTVCKIRYISNIQSKRLDKKNKRSSFTPVILQERDKGLRPSENEYNNEKYVTQMGGQRCKVLFRVFFVSNGSLSKELYLSRCSISFYFVVIFLTLSFEASLHLVCELGQKAHLIKYLSIFIPLVNDLDKSDERFTEPTNQAECLHRISLAIKLGQQQEFLTTYHIFNRSISFLKYSVRQLKLQQRELSPSSTNLEIRFSQIYCPLQAQDQSKKSVVQVQPSHQLNEPLVTSSFNSEFRLMIAKMTLNEKYYCENYSYPANFFFMVVLAVSSNNSYACIRRNKTSISSTMMCALFSGAISSSIQARYLTLSSPIKLRVKRSSNLDSFLFIRCSKGTTNSDYLISKDIIDITRSYSLTRRTIFISIPYKFQQHSTSSTGQVQTTH</sequence>
<accession>A0A078AF90</accession>
<dbReference type="EMBL" id="CCKQ01008139">
    <property type="protein sequence ID" value="CDW79583.1"/>
    <property type="molecule type" value="Genomic_DNA"/>
</dbReference>
<proteinExistence type="predicted"/>
<evidence type="ECO:0000313" key="1">
    <source>
        <dbReference type="EMBL" id="CDW79583.1"/>
    </source>
</evidence>
<dbReference type="InParanoid" id="A0A078AF90"/>
<name>A0A078AF90_STYLE</name>
<dbReference type="AlphaFoldDB" id="A0A078AF90"/>
<evidence type="ECO:0000313" key="2">
    <source>
        <dbReference type="Proteomes" id="UP000039865"/>
    </source>
</evidence>
<gene>
    <name evidence="1" type="primary">Contig1548.g1685</name>
    <name evidence="1" type="ORF">STYLEM_8573</name>
</gene>
<reference evidence="1 2" key="1">
    <citation type="submission" date="2014-06" db="EMBL/GenBank/DDBJ databases">
        <authorList>
            <person name="Swart Estienne"/>
        </authorList>
    </citation>
    <scope>NUCLEOTIDE SEQUENCE [LARGE SCALE GENOMIC DNA]</scope>
    <source>
        <strain evidence="1 2">130c</strain>
    </source>
</reference>
<organism evidence="1 2">
    <name type="scientific">Stylonychia lemnae</name>
    <name type="common">Ciliate</name>
    <dbReference type="NCBI Taxonomy" id="5949"/>
    <lineage>
        <taxon>Eukaryota</taxon>
        <taxon>Sar</taxon>
        <taxon>Alveolata</taxon>
        <taxon>Ciliophora</taxon>
        <taxon>Intramacronucleata</taxon>
        <taxon>Spirotrichea</taxon>
        <taxon>Stichotrichia</taxon>
        <taxon>Sporadotrichida</taxon>
        <taxon>Oxytrichidae</taxon>
        <taxon>Stylonychinae</taxon>
        <taxon>Stylonychia</taxon>
    </lineage>
</organism>